<comment type="similarity">
    <text evidence="1">Belongs to the RRP15 family.</text>
</comment>
<reference evidence="4" key="2">
    <citation type="journal article" date="2013" name="G3 (Bethesda)">
        <title>Genomes of Ashbya fungi isolated from insects reveal four mating-type loci, numerous translocations, lack of transposons, and distinct gene duplications.</title>
        <authorList>
            <person name="Dietrich F.S."/>
            <person name="Voegeli S."/>
            <person name="Kuo S."/>
            <person name="Philippsen P."/>
        </authorList>
    </citation>
    <scope>GENOME REANNOTATION</scope>
    <source>
        <strain evidence="4">ATCC 10895 / CBS 109.51 / FGSC 9923 / NRRL Y-1056</strain>
    </source>
</reference>
<reference evidence="3 4" key="1">
    <citation type="journal article" date="2004" name="Science">
        <title>The Ashbya gossypii genome as a tool for mapping the ancient Saccharomyces cerevisiae genome.</title>
        <authorList>
            <person name="Dietrich F.S."/>
            <person name="Voegeli S."/>
            <person name="Brachat S."/>
            <person name="Lerch A."/>
            <person name="Gates K."/>
            <person name="Steiner S."/>
            <person name="Mohr C."/>
            <person name="Pohlmann R."/>
            <person name="Luedi P."/>
            <person name="Choi S."/>
            <person name="Wing R.A."/>
            <person name="Flavier A."/>
            <person name="Gaffney T.D."/>
            <person name="Philippsen P."/>
        </authorList>
    </citation>
    <scope>NUCLEOTIDE SEQUENCE [LARGE SCALE GENOMIC DNA]</scope>
    <source>
        <strain evidence="4">ATCC 10895 / CBS 109.51 / FGSC 9923 / NRRL Y-1056</strain>
    </source>
</reference>
<organism evidence="3 4">
    <name type="scientific">Eremothecium gossypii (strain ATCC 10895 / CBS 109.51 / FGSC 9923 / NRRL Y-1056)</name>
    <name type="common">Yeast</name>
    <name type="synonym">Ashbya gossypii</name>
    <dbReference type="NCBI Taxonomy" id="284811"/>
    <lineage>
        <taxon>Eukaryota</taxon>
        <taxon>Fungi</taxon>
        <taxon>Dikarya</taxon>
        <taxon>Ascomycota</taxon>
        <taxon>Saccharomycotina</taxon>
        <taxon>Saccharomycetes</taxon>
        <taxon>Saccharomycetales</taxon>
        <taxon>Saccharomycetaceae</taxon>
        <taxon>Eremothecium</taxon>
    </lineage>
</organism>
<keyword evidence="4" id="KW-1185">Reference proteome</keyword>
<dbReference type="HOGENOM" id="CLU_058264_0_0_1"/>
<proteinExistence type="inferred from homology"/>
<dbReference type="GO" id="GO:0000470">
    <property type="term" value="P:maturation of LSU-rRNA"/>
    <property type="evidence" value="ECO:0000318"/>
    <property type="project" value="GO_Central"/>
</dbReference>
<dbReference type="Pfam" id="PF07890">
    <property type="entry name" value="Rrp15p"/>
    <property type="match status" value="1"/>
</dbReference>
<dbReference type="PANTHER" id="PTHR13245">
    <property type="entry name" value="RRP15-LIKE PROTEIN"/>
    <property type="match status" value="1"/>
</dbReference>
<sequence>MTCRLQDSQAVKHVCPVRNSQIQYSSTHMTAKVSSTSHASKKRKVLKNVHEHDAVPSTSTPPSEGVAETAASGSEESAVEESAGSASGTEEESSDDDLPAKKRASMPKHSDGAEGFSSALTNILSSHLKAYDRSNPILARNKKVLRQNEADKLELKAKKALLAEKKQRLAKTRKRDILPVAAADDDAELIRATLEKERRLRKVAQKGVVKLFNAILATQVKTEREARETSLKDVKNQAERRELITEVSKEKFLDLVKAAGDA</sequence>
<dbReference type="GeneID" id="4623220"/>
<dbReference type="InParanoid" id="Q74ZE7"/>
<dbReference type="GO" id="GO:0000460">
    <property type="term" value="P:maturation of 5.8S rRNA"/>
    <property type="evidence" value="ECO:0000318"/>
    <property type="project" value="GO_Central"/>
</dbReference>
<gene>
    <name evidence="3" type="ORF">AGOS_AGR252C</name>
</gene>
<dbReference type="GO" id="GO:0030687">
    <property type="term" value="C:preribosome, large subunit precursor"/>
    <property type="evidence" value="ECO:0000318"/>
    <property type="project" value="GO_Central"/>
</dbReference>
<dbReference type="OMA" id="DFFNMIR"/>
<dbReference type="FunCoup" id="Q74ZE7">
    <property type="interactions" value="401"/>
</dbReference>
<dbReference type="OrthoDB" id="20949at2759"/>
<feature type="compositionally biased region" description="Low complexity" evidence="2">
    <location>
        <begin position="63"/>
        <end position="88"/>
    </location>
</feature>
<evidence type="ECO:0000256" key="1">
    <source>
        <dbReference type="ARBA" id="ARBA00007462"/>
    </source>
</evidence>
<dbReference type="RefSeq" id="NP_986918.1">
    <property type="nucleotide sequence ID" value="NM_211980.1"/>
</dbReference>
<protein>
    <submittedName>
        <fullName evidence="3">AGR252Cp</fullName>
    </submittedName>
</protein>
<evidence type="ECO:0000256" key="2">
    <source>
        <dbReference type="SAM" id="MobiDB-lite"/>
    </source>
</evidence>
<feature type="compositionally biased region" description="Polar residues" evidence="2">
    <location>
        <begin position="25"/>
        <end position="38"/>
    </location>
</feature>
<dbReference type="KEGG" id="ago:AGOS_AGR252C"/>
<dbReference type="PANTHER" id="PTHR13245:SF14">
    <property type="entry name" value="RRP15-LIKE PROTEIN"/>
    <property type="match status" value="1"/>
</dbReference>
<dbReference type="InterPro" id="IPR012459">
    <property type="entry name" value="Rrp15"/>
</dbReference>
<dbReference type="Proteomes" id="UP000000591">
    <property type="component" value="Chromosome VII"/>
</dbReference>
<feature type="region of interest" description="Disordered" evidence="2">
    <location>
        <begin position="25"/>
        <end position="114"/>
    </location>
</feature>
<name>Q74ZE7_EREGS</name>
<dbReference type="AlphaFoldDB" id="Q74ZE7"/>
<accession>Q74ZE7</accession>
<dbReference type="eggNOG" id="KOG2974">
    <property type="taxonomic scope" value="Eukaryota"/>
</dbReference>
<dbReference type="EMBL" id="AE016820">
    <property type="protein sequence ID" value="AAS54742.1"/>
    <property type="molecule type" value="Genomic_DNA"/>
</dbReference>
<dbReference type="STRING" id="284811.Q74ZE7"/>
<evidence type="ECO:0000313" key="4">
    <source>
        <dbReference type="Proteomes" id="UP000000591"/>
    </source>
</evidence>
<evidence type="ECO:0000313" key="3">
    <source>
        <dbReference type="EMBL" id="AAS54742.1"/>
    </source>
</evidence>